<dbReference type="Gene3D" id="3.30.300.130">
    <property type="entry name" value="Fe-S cluster assembly (FSCA)"/>
    <property type="match status" value="1"/>
</dbReference>
<organism evidence="2">
    <name type="scientific">Candidatus Kentrum sp. DK</name>
    <dbReference type="NCBI Taxonomy" id="2126562"/>
    <lineage>
        <taxon>Bacteria</taxon>
        <taxon>Pseudomonadati</taxon>
        <taxon>Pseudomonadota</taxon>
        <taxon>Gammaproteobacteria</taxon>
        <taxon>Candidatus Kentrum</taxon>
    </lineage>
</organism>
<protein>
    <submittedName>
        <fullName evidence="2">FeS assembly SUF system protein</fullName>
    </submittedName>
</protein>
<name>A0A450SG25_9GAMM</name>
<evidence type="ECO:0000313" key="3">
    <source>
        <dbReference type="EMBL" id="VFJ53927.1"/>
    </source>
</evidence>
<dbReference type="EMBL" id="CAADEX010000044">
    <property type="protein sequence ID" value="VFJ53927.1"/>
    <property type="molecule type" value="Genomic_DNA"/>
</dbReference>
<dbReference type="PANTHER" id="PTHR42831:SF1">
    <property type="entry name" value="FE-S PROTEIN MATURATION AUXILIARY FACTOR YITW"/>
    <property type="match status" value="1"/>
</dbReference>
<dbReference type="SUPFAM" id="SSF117916">
    <property type="entry name" value="Fe-S cluster assembly (FSCA) domain-like"/>
    <property type="match status" value="1"/>
</dbReference>
<proteinExistence type="predicted"/>
<accession>A0A450SG25</accession>
<dbReference type="InterPro" id="IPR014291">
    <property type="entry name" value="SUF_FeS_clus_asmbl-assoc"/>
</dbReference>
<evidence type="ECO:0000259" key="1">
    <source>
        <dbReference type="Pfam" id="PF01883"/>
    </source>
</evidence>
<dbReference type="EMBL" id="CAADEY010000033">
    <property type="protein sequence ID" value="VFJ51929.1"/>
    <property type="molecule type" value="Genomic_DNA"/>
</dbReference>
<sequence>MDRQEQRPGTEIDNNPLTRAIIDALRLIYDPEIPVNIYDLGLIYRIAVNEYGSAHVQMTLTAPACPVAETFPGIVETAIRSIPGVRDVDVELVWDPPWSEERMSDEAKREIGIL</sequence>
<reference evidence="2" key="1">
    <citation type="submission" date="2019-02" db="EMBL/GenBank/DDBJ databases">
        <authorList>
            <person name="Gruber-Vodicka R. H."/>
            <person name="Seah K. B. B."/>
        </authorList>
    </citation>
    <scope>NUCLEOTIDE SEQUENCE</scope>
    <source>
        <strain evidence="2">BECK_DK161</strain>
        <strain evidence="3">BECK_DK47</strain>
    </source>
</reference>
<dbReference type="InterPro" id="IPR052339">
    <property type="entry name" value="Fe-S_Maturation_MIP18"/>
</dbReference>
<dbReference type="InterPro" id="IPR034904">
    <property type="entry name" value="FSCA_dom_sf"/>
</dbReference>
<gene>
    <name evidence="3" type="ORF">BECKDK2373B_GA0170837_104420</name>
    <name evidence="2" type="ORF">BECKDK2373C_GA0170839_103323</name>
</gene>
<feature type="domain" description="MIP18 family-like" evidence="1">
    <location>
        <begin position="19"/>
        <end position="91"/>
    </location>
</feature>
<evidence type="ECO:0000313" key="2">
    <source>
        <dbReference type="EMBL" id="VFJ51929.1"/>
    </source>
</evidence>
<dbReference type="NCBIfam" id="TIGR02945">
    <property type="entry name" value="SUF_assoc"/>
    <property type="match status" value="1"/>
</dbReference>
<dbReference type="PANTHER" id="PTHR42831">
    <property type="entry name" value="FE-S PROTEIN MATURATION AUXILIARY FACTOR YITW"/>
    <property type="match status" value="1"/>
</dbReference>
<dbReference type="InterPro" id="IPR002744">
    <property type="entry name" value="MIP18-like"/>
</dbReference>
<dbReference type="AlphaFoldDB" id="A0A450SG25"/>
<dbReference type="Pfam" id="PF01883">
    <property type="entry name" value="FeS_assembly_P"/>
    <property type="match status" value="1"/>
</dbReference>